<keyword evidence="1" id="KW-1133">Transmembrane helix</keyword>
<keyword evidence="1" id="KW-0472">Membrane</keyword>
<feature type="transmembrane region" description="Helical" evidence="1">
    <location>
        <begin position="107"/>
        <end position="127"/>
    </location>
</feature>
<evidence type="ECO:0000313" key="2">
    <source>
        <dbReference type="EMBL" id="OAF15044.1"/>
    </source>
</evidence>
<protein>
    <submittedName>
        <fullName evidence="2">Uncharacterized protein</fullName>
    </submittedName>
</protein>
<feature type="transmembrane region" description="Helical" evidence="1">
    <location>
        <begin position="68"/>
        <end position="87"/>
    </location>
</feature>
<evidence type="ECO:0000256" key="1">
    <source>
        <dbReference type="SAM" id="Phobius"/>
    </source>
</evidence>
<comment type="caution">
    <text evidence="2">The sequence shown here is derived from an EMBL/GenBank/DDBJ whole genome shotgun (WGS) entry which is preliminary data.</text>
</comment>
<evidence type="ECO:0000313" key="3">
    <source>
        <dbReference type="Proteomes" id="UP000077173"/>
    </source>
</evidence>
<dbReference type="EMBL" id="LSEF01000064">
    <property type="protein sequence ID" value="OAF15044.1"/>
    <property type="molecule type" value="Genomic_DNA"/>
</dbReference>
<accession>A0A176Z4F4</accession>
<feature type="transmembrane region" description="Helical" evidence="1">
    <location>
        <begin position="178"/>
        <end position="200"/>
    </location>
</feature>
<keyword evidence="3" id="KW-1185">Reference proteome</keyword>
<feature type="transmembrane region" description="Helical" evidence="1">
    <location>
        <begin position="7"/>
        <end position="29"/>
    </location>
</feature>
<reference evidence="2 3" key="1">
    <citation type="submission" date="2016-02" db="EMBL/GenBank/DDBJ databases">
        <title>Draft genome sequence of the strain BR 10247T Bradyrhizobium neotropicale isolated from nodules of Centrolobium paraense.</title>
        <authorList>
            <person name="Simoes-Araujo J.L."/>
            <person name="Barauna A.C."/>
            <person name="Silva K."/>
            <person name="Zilli J.E."/>
        </authorList>
    </citation>
    <scope>NUCLEOTIDE SEQUENCE [LARGE SCALE GENOMIC DNA]</scope>
    <source>
        <strain evidence="2 3">BR 10247</strain>
    </source>
</reference>
<dbReference type="RefSeq" id="WP_145927789.1">
    <property type="nucleotide sequence ID" value="NZ_LSEF01000064.1"/>
</dbReference>
<sequence length="213" mass="22884">MPHTQAFAAAGIAALGVAWLIAVQMVLTFRTSDEFGLVMGAITADLAIGFAILVFVVSKLGSERVMTLSVLGVALATLMFSGWPVWMDAVEARSSNPYPSSHRDAQIVLEFLAPCLAGLVVLWRLLVRAYRKALGQDARTLWPWFTIGAGLVLVFNPLGIEVVGSAIAPSATDWLASLWRFVAVVAAAVLVVLAVIEFALRARRLRLPVQAEV</sequence>
<dbReference type="Proteomes" id="UP000077173">
    <property type="component" value="Unassembled WGS sequence"/>
</dbReference>
<feature type="transmembrane region" description="Helical" evidence="1">
    <location>
        <begin position="139"/>
        <end position="158"/>
    </location>
</feature>
<organism evidence="2 3">
    <name type="scientific">Bradyrhizobium neotropicale</name>
    <dbReference type="NCBI Taxonomy" id="1497615"/>
    <lineage>
        <taxon>Bacteria</taxon>
        <taxon>Pseudomonadati</taxon>
        <taxon>Pseudomonadota</taxon>
        <taxon>Alphaproteobacteria</taxon>
        <taxon>Hyphomicrobiales</taxon>
        <taxon>Nitrobacteraceae</taxon>
        <taxon>Bradyrhizobium</taxon>
    </lineage>
</organism>
<dbReference type="AlphaFoldDB" id="A0A176Z4F4"/>
<feature type="transmembrane region" description="Helical" evidence="1">
    <location>
        <begin position="35"/>
        <end position="56"/>
    </location>
</feature>
<name>A0A176Z4F4_9BRAD</name>
<proteinExistence type="predicted"/>
<gene>
    <name evidence="2" type="ORF">AXW67_16920</name>
</gene>
<keyword evidence="1" id="KW-0812">Transmembrane</keyword>